<evidence type="ECO:0000256" key="8">
    <source>
        <dbReference type="ARBA" id="ARBA00023242"/>
    </source>
</evidence>
<keyword evidence="7" id="KW-0694">RNA-binding</keyword>
<dbReference type="AlphaFoldDB" id="A0AA39XNF1"/>
<keyword evidence="6" id="KW-0597">Phosphoprotein</keyword>
<sequence length="637" mass="67799">MAGNPFQIPGLDQALSDDRYPVLKTLAPDLLAAAASVYGNDFEEIVKQLSPNVGPTVVSSTSSDGVSNEPSAMTLIHQDDAMDVDNKQQTVKQEPSHATSSGVANEEQSSMLDAFPTPDVTHALEAALDGMLSAAFKENEAEVKEEEADHKTEEDDANQWEADSSPYESSSSDSSDSSDDDSDDDSEAGGSHPILGLEETVRLLMEQAASDGEGDGEGGPGRSGRGPIAPLRTKNELPEEAPPKPDIVIGADEKIEILGHVLNIVGTVVVVHSNNPGEVQVLDLGSVLCKEDRTVVGALADTFGTVKNPYYTVGFKSEDEIKELGLEKNTAIYYCPGRSNYALTGPLKVQKGTDASNIHDEEVPAEDAEFSDDEKEIQHKKALKMRKRGGRAARGGRGDFATYSQPPSNNNAASTSLPYEEEDGSYKTLSRPQTFAQGLSLPPRPETSFNPARGGGGYSRGPRGGSRGAPRGAPRGQRGNSRGGAYGNHAQSSQPAYAPKSPQNPHLPPPPYGAQAQPSFQPPAHVSQWPPAPMQFPPAPYAQQPGQSQPAASHQVPSPTRGSSTVDNSPTSPLTNLLIRHLTRAALTRRPISHSLRRATWDSIGRRKTRTDRDVRRARRLADEPAAAAIIPGAGEA</sequence>
<gene>
    <name evidence="11" type="ORF">B0T17DRAFT_587635</name>
</gene>
<feature type="compositionally biased region" description="Basic and acidic residues" evidence="10">
    <location>
        <begin position="233"/>
        <end position="243"/>
    </location>
</feature>
<feature type="region of interest" description="Disordered" evidence="10">
    <location>
        <begin position="138"/>
        <end position="196"/>
    </location>
</feature>
<dbReference type="InterPro" id="IPR040309">
    <property type="entry name" value="Naf1"/>
</dbReference>
<comment type="caution">
    <text evidence="11">The sequence shown here is derived from an EMBL/GenBank/DDBJ whole genome shotgun (WGS) entry which is preliminary data.</text>
</comment>
<proteinExistence type="inferred from homology"/>
<accession>A0AA39XNF1</accession>
<dbReference type="Pfam" id="PF04410">
    <property type="entry name" value="Gar1"/>
    <property type="match status" value="1"/>
</dbReference>
<feature type="compositionally biased region" description="Polar residues" evidence="10">
    <location>
        <begin position="402"/>
        <end position="417"/>
    </location>
</feature>
<evidence type="ECO:0000256" key="9">
    <source>
        <dbReference type="ARBA" id="ARBA00076743"/>
    </source>
</evidence>
<evidence type="ECO:0000256" key="7">
    <source>
        <dbReference type="ARBA" id="ARBA00022884"/>
    </source>
</evidence>
<feature type="compositionally biased region" description="Low complexity" evidence="10">
    <location>
        <begin position="541"/>
        <end position="555"/>
    </location>
</feature>
<evidence type="ECO:0000256" key="10">
    <source>
        <dbReference type="SAM" id="MobiDB-lite"/>
    </source>
</evidence>
<feature type="region of interest" description="Disordered" evidence="10">
    <location>
        <begin position="383"/>
        <end position="573"/>
    </location>
</feature>
<dbReference type="GO" id="GO:0003723">
    <property type="term" value="F:RNA binding"/>
    <property type="evidence" value="ECO:0007669"/>
    <property type="project" value="UniProtKB-KW"/>
</dbReference>
<evidence type="ECO:0000256" key="3">
    <source>
        <dbReference type="ARBA" id="ARBA00021438"/>
    </source>
</evidence>
<keyword evidence="4" id="KW-0690">Ribosome biogenesis</keyword>
<feature type="compositionally biased region" description="Polar residues" evidence="10">
    <location>
        <begin position="556"/>
        <end position="573"/>
    </location>
</feature>
<dbReference type="EMBL" id="JAULSR010000001">
    <property type="protein sequence ID" value="KAK0636492.1"/>
    <property type="molecule type" value="Genomic_DNA"/>
</dbReference>
<feature type="compositionally biased region" description="Low complexity" evidence="10">
    <location>
        <begin position="468"/>
        <end position="479"/>
    </location>
</feature>
<evidence type="ECO:0000256" key="1">
    <source>
        <dbReference type="ARBA" id="ARBA00004123"/>
    </source>
</evidence>
<name>A0AA39XNF1_9PEZI</name>
<dbReference type="Proteomes" id="UP001174934">
    <property type="component" value="Unassembled WGS sequence"/>
</dbReference>
<feature type="compositionally biased region" description="Polar residues" evidence="10">
    <location>
        <begin position="427"/>
        <end position="437"/>
    </location>
</feature>
<evidence type="ECO:0000256" key="4">
    <source>
        <dbReference type="ARBA" id="ARBA00022517"/>
    </source>
</evidence>
<feature type="region of interest" description="Disordered" evidence="10">
    <location>
        <begin position="209"/>
        <end position="245"/>
    </location>
</feature>
<dbReference type="GO" id="GO:0005634">
    <property type="term" value="C:nucleus"/>
    <property type="evidence" value="ECO:0007669"/>
    <property type="project" value="UniProtKB-SubCell"/>
</dbReference>
<dbReference type="GO" id="GO:0006364">
    <property type="term" value="P:rRNA processing"/>
    <property type="evidence" value="ECO:0007669"/>
    <property type="project" value="UniProtKB-KW"/>
</dbReference>
<feature type="compositionally biased region" description="Basic and acidic residues" evidence="10">
    <location>
        <begin position="138"/>
        <end position="153"/>
    </location>
</feature>
<feature type="compositionally biased region" description="Acidic residues" evidence="10">
    <location>
        <begin position="176"/>
        <end position="187"/>
    </location>
</feature>
<feature type="compositionally biased region" description="Pro residues" evidence="10">
    <location>
        <begin position="530"/>
        <end position="540"/>
    </location>
</feature>
<dbReference type="SUPFAM" id="SSF50447">
    <property type="entry name" value="Translation proteins"/>
    <property type="match status" value="1"/>
</dbReference>
<dbReference type="Gene3D" id="2.40.10.230">
    <property type="entry name" value="Probable tRNA pseudouridine synthase domain"/>
    <property type="match status" value="1"/>
</dbReference>
<dbReference type="PANTHER" id="PTHR31633:SF1">
    <property type="entry name" value="H_ACA RIBONUCLEOPROTEIN COMPLEX NON-CORE SUBUNIT NAF1"/>
    <property type="match status" value="1"/>
</dbReference>
<keyword evidence="8" id="KW-0539">Nucleus</keyword>
<evidence type="ECO:0000256" key="2">
    <source>
        <dbReference type="ARBA" id="ARBA00009801"/>
    </source>
</evidence>
<feature type="compositionally biased region" description="Polar residues" evidence="10">
    <location>
        <begin position="87"/>
        <end position="109"/>
    </location>
</feature>
<dbReference type="PANTHER" id="PTHR31633">
    <property type="entry name" value="H/ACA RIBONUCLEOPROTEIN COMPLEX NON-CORE SUBUNIT NAF1"/>
    <property type="match status" value="1"/>
</dbReference>
<dbReference type="GO" id="GO:0005732">
    <property type="term" value="C:sno(s)RNA-containing ribonucleoprotein complex"/>
    <property type="evidence" value="ECO:0007669"/>
    <property type="project" value="InterPro"/>
</dbReference>
<dbReference type="GO" id="GO:0000493">
    <property type="term" value="P:box H/ACA snoRNP assembly"/>
    <property type="evidence" value="ECO:0007669"/>
    <property type="project" value="InterPro"/>
</dbReference>
<comment type="subcellular location">
    <subcellularLocation>
        <location evidence="1">Nucleus</location>
    </subcellularLocation>
</comment>
<evidence type="ECO:0000313" key="11">
    <source>
        <dbReference type="EMBL" id="KAK0636492.1"/>
    </source>
</evidence>
<dbReference type="GO" id="GO:0001522">
    <property type="term" value="P:pseudouridine synthesis"/>
    <property type="evidence" value="ECO:0007669"/>
    <property type="project" value="InterPro"/>
</dbReference>
<evidence type="ECO:0000256" key="5">
    <source>
        <dbReference type="ARBA" id="ARBA00022552"/>
    </source>
</evidence>
<dbReference type="FunFam" id="2.40.10.230:FF:000002">
    <property type="entry name" value="H/ACA ribonucleoprotein complex non-core subunit NAF1"/>
    <property type="match status" value="1"/>
</dbReference>
<organism evidence="11 12">
    <name type="scientific">Bombardia bombarda</name>
    <dbReference type="NCBI Taxonomy" id="252184"/>
    <lineage>
        <taxon>Eukaryota</taxon>
        <taxon>Fungi</taxon>
        <taxon>Dikarya</taxon>
        <taxon>Ascomycota</taxon>
        <taxon>Pezizomycotina</taxon>
        <taxon>Sordariomycetes</taxon>
        <taxon>Sordariomycetidae</taxon>
        <taxon>Sordariales</taxon>
        <taxon>Lasiosphaeriaceae</taxon>
        <taxon>Bombardia</taxon>
    </lineage>
</organism>
<dbReference type="InterPro" id="IPR009000">
    <property type="entry name" value="Transl_B-barrel_sf"/>
</dbReference>
<protein>
    <recommendedName>
        <fullName evidence="3">H/ACA ribonucleoprotein complex non-core subunit NAF1</fullName>
    </recommendedName>
    <alternativeName>
        <fullName evidence="9">Nuclear assembly factor 1</fullName>
    </alternativeName>
</protein>
<evidence type="ECO:0000313" key="12">
    <source>
        <dbReference type="Proteomes" id="UP001174934"/>
    </source>
</evidence>
<keyword evidence="12" id="KW-1185">Reference proteome</keyword>
<feature type="region of interest" description="Disordered" evidence="10">
    <location>
        <begin position="85"/>
        <end position="109"/>
    </location>
</feature>
<reference evidence="11" key="1">
    <citation type="submission" date="2023-06" db="EMBL/GenBank/DDBJ databases">
        <title>Genome-scale phylogeny and comparative genomics of the fungal order Sordariales.</title>
        <authorList>
            <consortium name="Lawrence Berkeley National Laboratory"/>
            <person name="Hensen N."/>
            <person name="Bonometti L."/>
            <person name="Westerberg I."/>
            <person name="Brannstrom I.O."/>
            <person name="Guillou S."/>
            <person name="Cros-Aarteil S."/>
            <person name="Calhoun S."/>
            <person name="Haridas S."/>
            <person name="Kuo A."/>
            <person name="Mondo S."/>
            <person name="Pangilinan J."/>
            <person name="Riley R."/>
            <person name="LaButti K."/>
            <person name="Andreopoulos B."/>
            <person name="Lipzen A."/>
            <person name="Chen C."/>
            <person name="Yanf M."/>
            <person name="Daum C."/>
            <person name="Ng V."/>
            <person name="Clum A."/>
            <person name="Steindorff A."/>
            <person name="Ohm R."/>
            <person name="Martin F."/>
            <person name="Silar P."/>
            <person name="Natvig D."/>
            <person name="Lalanne C."/>
            <person name="Gautier V."/>
            <person name="Ament-velasquez S.L."/>
            <person name="Kruys A."/>
            <person name="Hutchinson M.I."/>
            <person name="Powell A.J."/>
            <person name="Barry K."/>
            <person name="Miller A.N."/>
            <person name="Grigoriev I.V."/>
            <person name="Debuchy R."/>
            <person name="Gladieux P."/>
            <person name="Thoren M.H."/>
            <person name="Johannesson H."/>
        </authorList>
    </citation>
    <scope>NUCLEOTIDE SEQUENCE</scope>
    <source>
        <strain evidence="11">SMH3391-2</strain>
    </source>
</reference>
<comment type="similarity">
    <text evidence="2">Belongs to the NAF1 family.</text>
</comment>
<feature type="compositionally biased region" description="Gly residues" evidence="10">
    <location>
        <begin position="453"/>
        <end position="467"/>
    </location>
</feature>
<dbReference type="InterPro" id="IPR007504">
    <property type="entry name" value="H/ACA_rnp_Gar1/Naf1"/>
</dbReference>
<keyword evidence="5" id="KW-0698">rRNA processing</keyword>
<evidence type="ECO:0000256" key="6">
    <source>
        <dbReference type="ARBA" id="ARBA00022553"/>
    </source>
</evidence>
<dbReference type="InterPro" id="IPR038664">
    <property type="entry name" value="Gar1/Naf1_Cbf5-bd_sf"/>
</dbReference>